<reference evidence="1" key="1">
    <citation type="submission" date="2021-02" db="EMBL/GenBank/DDBJ databases">
        <authorList>
            <consortium name="DOE Joint Genome Institute"/>
            <person name="Ahrendt S."/>
            <person name="Looney B.P."/>
            <person name="Miyauchi S."/>
            <person name="Morin E."/>
            <person name="Drula E."/>
            <person name="Courty P.E."/>
            <person name="Chicoki N."/>
            <person name="Fauchery L."/>
            <person name="Kohler A."/>
            <person name="Kuo A."/>
            <person name="Labutti K."/>
            <person name="Pangilinan J."/>
            <person name="Lipzen A."/>
            <person name="Riley R."/>
            <person name="Andreopoulos W."/>
            <person name="He G."/>
            <person name="Johnson J."/>
            <person name="Barry K.W."/>
            <person name="Grigoriev I.V."/>
            <person name="Nagy L."/>
            <person name="Hibbett D."/>
            <person name="Henrissat B."/>
            <person name="Matheny P.B."/>
            <person name="Labbe J."/>
            <person name="Martin F."/>
        </authorList>
    </citation>
    <scope>NUCLEOTIDE SEQUENCE</scope>
    <source>
        <strain evidence="1">FP105234-sp</strain>
    </source>
</reference>
<protein>
    <submittedName>
        <fullName evidence="1">Uncharacterized protein</fullName>
    </submittedName>
</protein>
<dbReference type="Proteomes" id="UP000814033">
    <property type="component" value="Unassembled WGS sequence"/>
</dbReference>
<dbReference type="EMBL" id="MU276062">
    <property type="protein sequence ID" value="KAI0042511.1"/>
    <property type="molecule type" value="Genomic_DNA"/>
</dbReference>
<sequence length="312" mass="34736">MRLGATGTLRDGLLRAIASLASAFDLLDEAIRYNILLIIGSVLPRYISVYGSVIASASDALKRAETKANKANIEKSGLKGAWDELHRTVTERASLKERVELKHGTDECYYCWKTSPRNAVLRCASCQDATYCSKECQTLAWQSVHKSECKLRGRAYIDAPYDPMTRRERKLFPKLVSHDVQVRAASLLNLAAREHPNTPLNALAVYINYSQVPAVFNVFALSDECFGMNGRQVLGMDGEETSVVSLFDFAREKAEEGSGMFVVSFVSFGRVDRIFHLHLMSSPLAGLGPDLVHDIRVVHKPRETFAHVELVE</sequence>
<keyword evidence="2" id="KW-1185">Reference proteome</keyword>
<evidence type="ECO:0000313" key="2">
    <source>
        <dbReference type="Proteomes" id="UP000814033"/>
    </source>
</evidence>
<organism evidence="1 2">
    <name type="scientific">Auriscalpium vulgare</name>
    <dbReference type="NCBI Taxonomy" id="40419"/>
    <lineage>
        <taxon>Eukaryota</taxon>
        <taxon>Fungi</taxon>
        <taxon>Dikarya</taxon>
        <taxon>Basidiomycota</taxon>
        <taxon>Agaricomycotina</taxon>
        <taxon>Agaricomycetes</taxon>
        <taxon>Russulales</taxon>
        <taxon>Auriscalpiaceae</taxon>
        <taxon>Auriscalpium</taxon>
    </lineage>
</organism>
<reference evidence="1" key="2">
    <citation type="journal article" date="2022" name="New Phytol.">
        <title>Evolutionary transition to the ectomycorrhizal habit in the genomes of a hyperdiverse lineage of mushroom-forming fungi.</title>
        <authorList>
            <person name="Looney B."/>
            <person name="Miyauchi S."/>
            <person name="Morin E."/>
            <person name="Drula E."/>
            <person name="Courty P.E."/>
            <person name="Kohler A."/>
            <person name="Kuo A."/>
            <person name="LaButti K."/>
            <person name="Pangilinan J."/>
            <person name="Lipzen A."/>
            <person name="Riley R."/>
            <person name="Andreopoulos W."/>
            <person name="He G."/>
            <person name="Johnson J."/>
            <person name="Nolan M."/>
            <person name="Tritt A."/>
            <person name="Barry K.W."/>
            <person name="Grigoriev I.V."/>
            <person name="Nagy L.G."/>
            <person name="Hibbett D."/>
            <person name="Henrissat B."/>
            <person name="Matheny P.B."/>
            <person name="Labbe J."/>
            <person name="Martin F.M."/>
        </authorList>
    </citation>
    <scope>NUCLEOTIDE SEQUENCE</scope>
    <source>
        <strain evidence="1">FP105234-sp</strain>
    </source>
</reference>
<comment type="caution">
    <text evidence="1">The sequence shown here is derived from an EMBL/GenBank/DDBJ whole genome shotgun (WGS) entry which is preliminary data.</text>
</comment>
<evidence type="ECO:0000313" key="1">
    <source>
        <dbReference type="EMBL" id="KAI0042511.1"/>
    </source>
</evidence>
<name>A0ACB8RFU9_9AGAM</name>
<accession>A0ACB8RFU9</accession>
<gene>
    <name evidence="1" type="ORF">FA95DRAFT_561599</name>
</gene>
<proteinExistence type="predicted"/>